<feature type="region of interest" description="Disordered" evidence="1">
    <location>
        <begin position="300"/>
        <end position="319"/>
    </location>
</feature>
<sequence length="348" mass="38723">MDPLPQYPSHAFIPYLSSTASSSRSTASTTSSAPPGALPPISLLNTSTWTYCGPLLSTTLPPSFHSWSASTIAGPLLPRLLPFLAFLRDFLPRAGVYNYWLTIRATKPTPDYDTPRWHTDDNLLDVDVLKDRVGLDQHRRDGSGSGTSNRKAACWKIVTTVLGPHTLFLRDGPRARKVLRRTKRDVCMHRGEHVCTSLRCQGCFDTVEAIRQTLAQQLVSDETESPTFGEAAFFRLGDVEGAVHSEPPCHTDRIFINVVPGSEDELRALMARWGLRFPRAWCFGVPVMFDEEGLRDLSTADASKRKDVPEDTAGETSPSTMTMNLKEEYSEWLRLKGFQFAQIFGQSG</sequence>
<dbReference type="AlphaFoldDB" id="A0A9P4NA56"/>
<reference evidence="3" key="1">
    <citation type="journal article" date="2020" name="Stud. Mycol.">
        <title>101 Dothideomycetes genomes: A test case for predicting lifestyles and emergence of pathogens.</title>
        <authorList>
            <person name="Haridas S."/>
            <person name="Albert R."/>
            <person name="Binder M."/>
            <person name="Bloem J."/>
            <person name="LaButti K."/>
            <person name="Salamov A."/>
            <person name="Andreopoulos B."/>
            <person name="Baker S."/>
            <person name="Barry K."/>
            <person name="Bills G."/>
            <person name="Bluhm B."/>
            <person name="Cannon C."/>
            <person name="Castanera R."/>
            <person name="Culley D."/>
            <person name="Daum C."/>
            <person name="Ezra D."/>
            <person name="Gonzalez J."/>
            <person name="Henrissat B."/>
            <person name="Kuo A."/>
            <person name="Liang C."/>
            <person name="Lipzen A."/>
            <person name="Lutzoni F."/>
            <person name="Magnuson J."/>
            <person name="Mondo S."/>
            <person name="Nolan M."/>
            <person name="Ohm R."/>
            <person name="Pangilinan J."/>
            <person name="Park H.-J."/>
            <person name="Ramirez L."/>
            <person name="Alfaro M."/>
            <person name="Sun H."/>
            <person name="Tritt A."/>
            <person name="Yoshinaga Y."/>
            <person name="Zwiers L.-H."/>
            <person name="Turgeon B."/>
            <person name="Goodwin S."/>
            <person name="Spatafora J."/>
            <person name="Crous P."/>
            <person name="Grigoriev I."/>
        </authorList>
    </citation>
    <scope>NUCLEOTIDE SEQUENCE [LARGE SCALE GENOMIC DNA]</scope>
    <source>
        <strain evidence="3">CBS 304.66</strain>
    </source>
</reference>
<proteinExistence type="predicted"/>
<comment type="caution">
    <text evidence="2">The sequence shown here is derived from an EMBL/GenBank/DDBJ whole genome shotgun (WGS) entry which is preliminary data.</text>
</comment>
<evidence type="ECO:0000313" key="3">
    <source>
        <dbReference type="Proteomes" id="UP000800093"/>
    </source>
</evidence>
<evidence type="ECO:0000313" key="2">
    <source>
        <dbReference type="EMBL" id="KAF2269405.1"/>
    </source>
</evidence>
<dbReference type="EMBL" id="ML986582">
    <property type="protein sequence ID" value="KAF2269405.1"/>
    <property type="molecule type" value="Genomic_DNA"/>
</dbReference>
<organism evidence="2 3">
    <name type="scientific">Lojkania enalia</name>
    <dbReference type="NCBI Taxonomy" id="147567"/>
    <lineage>
        <taxon>Eukaryota</taxon>
        <taxon>Fungi</taxon>
        <taxon>Dikarya</taxon>
        <taxon>Ascomycota</taxon>
        <taxon>Pezizomycotina</taxon>
        <taxon>Dothideomycetes</taxon>
        <taxon>Pleosporomycetidae</taxon>
        <taxon>Pleosporales</taxon>
        <taxon>Pleosporales incertae sedis</taxon>
        <taxon>Lojkania</taxon>
    </lineage>
</organism>
<accession>A0A9P4NA56</accession>
<keyword evidence="3" id="KW-1185">Reference proteome</keyword>
<protein>
    <submittedName>
        <fullName evidence="2">Uncharacterized protein</fullName>
    </submittedName>
</protein>
<dbReference type="OrthoDB" id="10261951at2759"/>
<dbReference type="Proteomes" id="UP000800093">
    <property type="component" value="Unassembled WGS sequence"/>
</dbReference>
<evidence type="ECO:0000256" key="1">
    <source>
        <dbReference type="SAM" id="MobiDB-lite"/>
    </source>
</evidence>
<gene>
    <name evidence="2" type="ORF">CC78DRAFT_529196</name>
</gene>
<name>A0A9P4NA56_9PLEO</name>